<reference evidence="4" key="1">
    <citation type="submission" date="2015-02" db="EMBL/GenBank/DDBJ databases">
        <title>Genome sequencing for Strongylocentrotus purpuratus.</title>
        <authorList>
            <person name="Murali S."/>
            <person name="Liu Y."/>
            <person name="Vee V."/>
            <person name="English A."/>
            <person name="Wang M."/>
            <person name="Skinner E."/>
            <person name="Han Y."/>
            <person name="Muzny D.M."/>
            <person name="Worley K.C."/>
            <person name="Gibbs R.A."/>
        </authorList>
    </citation>
    <scope>NUCLEOTIDE SEQUENCE</scope>
</reference>
<feature type="transmembrane region" description="Helical" evidence="2">
    <location>
        <begin position="237"/>
        <end position="260"/>
    </location>
</feature>
<evidence type="ECO:0000256" key="2">
    <source>
        <dbReference type="SAM" id="Phobius"/>
    </source>
</evidence>
<dbReference type="RefSeq" id="XP_011679390.1">
    <property type="nucleotide sequence ID" value="XM_011681088.2"/>
</dbReference>
<dbReference type="GeneID" id="100893190"/>
<feature type="compositionally biased region" description="Polar residues" evidence="1">
    <location>
        <begin position="100"/>
        <end position="127"/>
    </location>
</feature>
<reference evidence="3" key="2">
    <citation type="submission" date="2021-01" db="UniProtKB">
        <authorList>
            <consortium name="EnsemblMetazoa"/>
        </authorList>
    </citation>
    <scope>IDENTIFICATION</scope>
</reference>
<dbReference type="Proteomes" id="UP000007110">
    <property type="component" value="Unassembled WGS sequence"/>
</dbReference>
<feature type="region of interest" description="Disordered" evidence="1">
    <location>
        <begin position="86"/>
        <end position="169"/>
    </location>
</feature>
<feature type="region of interest" description="Disordered" evidence="1">
    <location>
        <begin position="1"/>
        <end position="37"/>
    </location>
</feature>
<dbReference type="RefSeq" id="XP_003727107.1">
    <property type="nucleotide sequence ID" value="XM_003727059.3"/>
</dbReference>
<dbReference type="KEGG" id="spu:100893190"/>
<accession>A0A7M7GGB2</accession>
<keyword evidence="2" id="KW-0472">Membrane</keyword>
<evidence type="ECO:0000256" key="1">
    <source>
        <dbReference type="SAM" id="MobiDB-lite"/>
    </source>
</evidence>
<dbReference type="EnsemblMetazoa" id="XM_003727059">
    <property type="protein sequence ID" value="XP_003727107"/>
    <property type="gene ID" value="LOC100893190"/>
</dbReference>
<sequence length="261" mass="28121">MAGAEEEAGLVSDADAGVRRAYRKRSESRKVSAPSVGTTAVRVQLNKLSEKDVADAKMASVFGDTTASTKTPMRVNPLYDKNGTVEVNASELRRKRLGSESGSTTNGSVTRLNQQPNGSVHTVSQNVPMGDPMGGPSPPPIAYGGNFQLRGDRDGPPKSSAGGPADQVTTHGKVMPARVQKNTLPRSYLPPTIPSASPFMTPRQSVTGLEPITPRPIDKAEVEHVMRQARIRRWWRCILLAIIAFLVFALVIILIVVFLAR</sequence>
<keyword evidence="2" id="KW-1133">Transmembrane helix</keyword>
<dbReference type="OrthoDB" id="10367958at2759"/>
<dbReference type="InParanoid" id="A0A7M7GGB2"/>
<evidence type="ECO:0000313" key="4">
    <source>
        <dbReference type="Proteomes" id="UP000007110"/>
    </source>
</evidence>
<name>A0A7M7GGB2_STRPU</name>
<keyword evidence="4" id="KW-1185">Reference proteome</keyword>
<dbReference type="AlphaFoldDB" id="A0A7M7GGB2"/>
<protein>
    <submittedName>
        <fullName evidence="3">Uncharacterized protein</fullName>
    </submittedName>
</protein>
<keyword evidence="2" id="KW-0812">Transmembrane</keyword>
<proteinExistence type="predicted"/>
<organism evidence="3 4">
    <name type="scientific">Strongylocentrotus purpuratus</name>
    <name type="common">Purple sea urchin</name>
    <dbReference type="NCBI Taxonomy" id="7668"/>
    <lineage>
        <taxon>Eukaryota</taxon>
        <taxon>Metazoa</taxon>
        <taxon>Echinodermata</taxon>
        <taxon>Eleutherozoa</taxon>
        <taxon>Echinozoa</taxon>
        <taxon>Echinoidea</taxon>
        <taxon>Euechinoidea</taxon>
        <taxon>Echinacea</taxon>
        <taxon>Camarodonta</taxon>
        <taxon>Echinidea</taxon>
        <taxon>Strongylocentrotidae</taxon>
        <taxon>Strongylocentrotus</taxon>
    </lineage>
</organism>
<dbReference type="EnsemblMetazoa" id="XM_011681088">
    <property type="protein sequence ID" value="XP_011679390"/>
    <property type="gene ID" value="LOC100893190"/>
</dbReference>
<dbReference type="OMA" id="RRWRYVI"/>
<evidence type="ECO:0000313" key="3">
    <source>
        <dbReference type="EnsemblMetazoa" id="XP_003727107"/>
    </source>
</evidence>